<dbReference type="UniPathway" id="UPA00276">
    <property type="reaction ID" value="UER00406"/>
</dbReference>
<evidence type="ECO:0000256" key="7">
    <source>
        <dbReference type="ARBA" id="ARBA00022695"/>
    </source>
</evidence>
<dbReference type="SUPFAM" id="SSF52374">
    <property type="entry name" value="Nucleotidylyl transferase"/>
    <property type="match status" value="1"/>
</dbReference>
<dbReference type="EC" id="2.7.1.26" evidence="15"/>
<accession>A0A0K1NNB7</accession>
<keyword evidence="9 15" id="KW-0418">Kinase</keyword>
<evidence type="ECO:0000256" key="11">
    <source>
        <dbReference type="ARBA" id="ARBA00022840"/>
    </source>
</evidence>
<evidence type="ECO:0000256" key="6">
    <source>
        <dbReference type="ARBA" id="ARBA00022679"/>
    </source>
</evidence>
<dbReference type="Gene3D" id="2.40.30.30">
    <property type="entry name" value="Riboflavin kinase-like"/>
    <property type="match status" value="1"/>
</dbReference>
<dbReference type="InterPro" id="IPR023465">
    <property type="entry name" value="Riboflavin_kinase_dom_sf"/>
</dbReference>
<keyword evidence="10 15" id="KW-0274">FAD</keyword>
<dbReference type="InterPro" id="IPR015864">
    <property type="entry name" value="FAD_synthase"/>
</dbReference>
<evidence type="ECO:0000256" key="3">
    <source>
        <dbReference type="ARBA" id="ARBA00005201"/>
    </source>
</evidence>
<evidence type="ECO:0000256" key="15">
    <source>
        <dbReference type="PIRNR" id="PIRNR004491"/>
    </source>
</evidence>
<dbReference type="GO" id="GO:0005524">
    <property type="term" value="F:ATP binding"/>
    <property type="evidence" value="ECO:0007669"/>
    <property type="project" value="UniProtKB-UniRule"/>
</dbReference>
<dbReference type="GO" id="GO:0009398">
    <property type="term" value="P:FMN biosynthetic process"/>
    <property type="evidence" value="ECO:0007669"/>
    <property type="project" value="UniProtKB-UniRule"/>
</dbReference>
<dbReference type="SUPFAM" id="SSF82114">
    <property type="entry name" value="Riboflavin kinase-like"/>
    <property type="match status" value="1"/>
</dbReference>
<dbReference type="InterPro" id="IPR002606">
    <property type="entry name" value="Riboflavin_kinase_bac"/>
</dbReference>
<dbReference type="InterPro" id="IPR015865">
    <property type="entry name" value="Riboflavin_kinase_bac/euk"/>
</dbReference>
<evidence type="ECO:0000256" key="10">
    <source>
        <dbReference type="ARBA" id="ARBA00022827"/>
    </source>
</evidence>
<dbReference type="NCBIfam" id="TIGR00083">
    <property type="entry name" value="ribF"/>
    <property type="match status" value="1"/>
</dbReference>
<protein>
    <recommendedName>
        <fullName evidence="15">Riboflavin biosynthesis protein</fullName>
    </recommendedName>
    <domain>
        <recommendedName>
            <fullName evidence="15">Riboflavin kinase</fullName>
            <ecNumber evidence="15">2.7.1.26</ecNumber>
        </recommendedName>
        <alternativeName>
            <fullName evidence="15">Flavokinase</fullName>
        </alternativeName>
    </domain>
    <domain>
        <recommendedName>
            <fullName evidence="15">FMN adenylyltransferase</fullName>
            <ecNumber evidence="15">2.7.7.2</ecNumber>
        </recommendedName>
        <alternativeName>
            <fullName evidence="15">FAD pyrophosphorylase</fullName>
        </alternativeName>
        <alternativeName>
            <fullName evidence="15">FAD synthase</fullName>
        </alternativeName>
    </domain>
</protein>
<dbReference type="Proteomes" id="UP000060345">
    <property type="component" value="Chromosome 2"/>
</dbReference>
<dbReference type="PANTHER" id="PTHR22749">
    <property type="entry name" value="RIBOFLAVIN KINASE/FMN ADENYLYLTRANSFERASE"/>
    <property type="match status" value="1"/>
</dbReference>
<proteinExistence type="inferred from homology"/>
<dbReference type="PIRSF" id="PIRSF004491">
    <property type="entry name" value="FAD_Synth"/>
    <property type="match status" value="1"/>
</dbReference>
<comment type="pathway">
    <text evidence="2 15">Cofactor biosynthesis; FAD biosynthesis; FAD from FMN: step 1/1.</text>
</comment>
<evidence type="ECO:0000313" key="17">
    <source>
        <dbReference type="EMBL" id="AKU70525.1"/>
    </source>
</evidence>
<dbReference type="eggNOG" id="COG0196">
    <property type="taxonomic scope" value="Bacteria"/>
</dbReference>
<gene>
    <name evidence="17" type="ORF">ADJ77_12340</name>
</gene>
<dbReference type="AlphaFoldDB" id="A0A0K1NNB7"/>
<dbReference type="Pfam" id="PF01687">
    <property type="entry name" value="Flavokinase"/>
    <property type="match status" value="1"/>
</dbReference>
<keyword evidence="12" id="KW-0511">Multifunctional enzyme</keyword>
<evidence type="ECO:0000259" key="16">
    <source>
        <dbReference type="SMART" id="SM00904"/>
    </source>
</evidence>
<sequence>MQERKRFHKTIKLNIIYIKEGEEQGLPEQVATIGFFDGVHRGHQFLIGRVRDEAERSGMASAVITFDLHPRQVLQAGYQPQLLSTLDGKLLLLSKTRVDNIIVLHFDESLAALPAREFMKEVLYRQLNVKKLIIGYDNRFGHNRSEGFEHYVQYGRELGIEVILADAFLPDDEKVSSSVIRNHIQQGEIEAANRLLGYDYTIESTIVNGCQNGRRMGFPTANLDVNGCRQLLPAAGVYAVTVRLKDSVGWKRGMMNIGKRPTFNGTTTSMEVNLFNFTGNLYGQELLVSFISKIRDERRFDSLDALSAQLMQDRDSVNRLFDEAYNIQDSIINNP</sequence>
<keyword evidence="11 15" id="KW-0067">ATP-binding</keyword>
<dbReference type="UniPathway" id="UPA00277">
    <property type="reaction ID" value="UER00407"/>
</dbReference>
<evidence type="ECO:0000256" key="12">
    <source>
        <dbReference type="ARBA" id="ARBA00023268"/>
    </source>
</evidence>
<dbReference type="Gene3D" id="3.40.50.620">
    <property type="entry name" value="HUPs"/>
    <property type="match status" value="1"/>
</dbReference>
<dbReference type="EC" id="2.7.7.2" evidence="15"/>
<dbReference type="PANTHER" id="PTHR22749:SF6">
    <property type="entry name" value="RIBOFLAVIN KINASE"/>
    <property type="match status" value="1"/>
</dbReference>
<keyword evidence="6 15" id="KW-0808">Transferase</keyword>
<evidence type="ECO:0000256" key="1">
    <source>
        <dbReference type="ARBA" id="ARBA00002121"/>
    </source>
</evidence>
<reference evidence="17 18" key="1">
    <citation type="submission" date="2015-07" db="EMBL/GenBank/DDBJ databases">
        <authorList>
            <person name="Noorani M."/>
        </authorList>
    </citation>
    <scope>NUCLEOTIDE SEQUENCE [LARGE SCALE GENOMIC DNA]</scope>
    <source>
        <strain evidence="17 18">W1435</strain>
    </source>
</reference>
<feature type="domain" description="Riboflavin kinase" evidence="16">
    <location>
        <begin position="195"/>
        <end position="322"/>
    </location>
</feature>
<keyword evidence="4 15" id="KW-0285">Flavoprotein</keyword>
<dbReference type="EMBL" id="CP012075">
    <property type="protein sequence ID" value="AKU70525.1"/>
    <property type="molecule type" value="Genomic_DNA"/>
</dbReference>
<dbReference type="Pfam" id="PF06574">
    <property type="entry name" value="FAD_syn"/>
    <property type="match status" value="1"/>
</dbReference>
<keyword evidence="8 15" id="KW-0547">Nucleotide-binding</keyword>
<dbReference type="FunFam" id="3.40.50.620:FF:000021">
    <property type="entry name" value="Riboflavin biosynthesis protein"/>
    <property type="match status" value="1"/>
</dbReference>
<comment type="catalytic activity">
    <reaction evidence="14 15">
        <text>FMN + ATP + H(+) = FAD + diphosphate</text>
        <dbReference type="Rhea" id="RHEA:17237"/>
        <dbReference type="ChEBI" id="CHEBI:15378"/>
        <dbReference type="ChEBI" id="CHEBI:30616"/>
        <dbReference type="ChEBI" id="CHEBI:33019"/>
        <dbReference type="ChEBI" id="CHEBI:57692"/>
        <dbReference type="ChEBI" id="CHEBI:58210"/>
        <dbReference type="EC" id="2.7.7.2"/>
    </reaction>
</comment>
<dbReference type="GO" id="GO:0008531">
    <property type="term" value="F:riboflavin kinase activity"/>
    <property type="evidence" value="ECO:0007669"/>
    <property type="project" value="UniProtKB-UniRule"/>
</dbReference>
<evidence type="ECO:0000256" key="5">
    <source>
        <dbReference type="ARBA" id="ARBA00022643"/>
    </source>
</evidence>
<comment type="pathway">
    <text evidence="3 15">Cofactor biosynthesis; FMN biosynthesis; FMN from riboflavin (ATP route): step 1/1.</text>
</comment>
<evidence type="ECO:0000256" key="4">
    <source>
        <dbReference type="ARBA" id="ARBA00022630"/>
    </source>
</evidence>
<dbReference type="SMART" id="SM00904">
    <property type="entry name" value="Flavokinase"/>
    <property type="match status" value="1"/>
</dbReference>
<dbReference type="GO" id="GO:0009231">
    <property type="term" value="P:riboflavin biosynthetic process"/>
    <property type="evidence" value="ECO:0007669"/>
    <property type="project" value="InterPro"/>
</dbReference>
<dbReference type="GO" id="GO:0006747">
    <property type="term" value="P:FAD biosynthetic process"/>
    <property type="evidence" value="ECO:0007669"/>
    <property type="project" value="UniProtKB-UniRule"/>
</dbReference>
<name>A0A0K1NNB7_9BACT</name>
<dbReference type="GO" id="GO:0003919">
    <property type="term" value="F:FMN adenylyltransferase activity"/>
    <property type="evidence" value="ECO:0007669"/>
    <property type="project" value="UniProtKB-UniRule"/>
</dbReference>
<dbReference type="STRING" id="1236517.ADJ77_12340"/>
<comment type="similarity">
    <text evidence="15">Belongs to the ribF family.</text>
</comment>
<dbReference type="CDD" id="cd02064">
    <property type="entry name" value="FAD_synthetase_N"/>
    <property type="match status" value="1"/>
</dbReference>
<comment type="function">
    <text evidence="1">Catalyzes the phosphorylation of riboflavin to FMN followed by the adenylation of FMN to FAD.</text>
</comment>
<evidence type="ECO:0000256" key="9">
    <source>
        <dbReference type="ARBA" id="ARBA00022777"/>
    </source>
</evidence>
<organism evidence="17 18">
    <name type="scientific">Prevotella fusca JCM 17724</name>
    <dbReference type="NCBI Taxonomy" id="1236517"/>
    <lineage>
        <taxon>Bacteria</taxon>
        <taxon>Pseudomonadati</taxon>
        <taxon>Bacteroidota</taxon>
        <taxon>Bacteroidia</taxon>
        <taxon>Bacteroidales</taxon>
        <taxon>Prevotellaceae</taxon>
        <taxon>Prevotella</taxon>
    </lineage>
</organism>
<keyword evidence="5 15" id="KW-0288">FMN</keyword>
<dbReference type="InterPro" id="IPR014729">
    <property type="entry name" value="Rossmann-like_a/b/a_fold"/>
</dbReference>
<dbReference type="NCBIfam" id="NF004162">
    <property type="entry name" value="PRK05627.1-5"/>
    <property type="match status" value="1"/>
</dbReference>
<dbReference type="InterPro" id="IPR023468">
    <property type="entry name" value="Riboflavin_kinase"/>
</dbReference>
<dbReference type="KEGG" id="pfus:ADJ77_12340"/>
<evidence type="ECO:0000256" key="13">
    <source>
        <dbReference type="ARBA" id="ARBA00047880"/>
    </source>
</evidence>
<comment type="catalytic activity">
    <reaction evidence="13 15">
        <text>riboflavin + ATP = FMN + ADP + H(+)</text>
        <dbReference type="Rhea" id="RHEA:14357"/>
        <dbReference type="ChEBI" id="CHEBI:15378"/>
        <dbReference type="ChEBI" id="CHEBI:30616"/>
        <dbReference type="ChEBI" id="CHEBI:57986"/>
        <dbReference type="ChEBI" id="CHEBI:58210"/>
        <dbReference type="ChEBI" id="CHEBI:456216"/>
        <dbReference type="EC" id="2.7.1.26"/>
    </reaction>
</comment>
<evidence type="ECO:0000256" key="2">
    <source>
        <dbReference type="ARBA" id="ARBA00004726"/>
    </source>
</evidence>
<evidence type="ECO:0000256" key="8">
    <source>
        <dbReference type="ARBA" id="ARBA00022741"/>
    </source>
</evidence>
<evidence type="ECO:0000256" key="14">
    <source>
        <dbReference type="ARBA" id="ARBA00049494"/>
    </source>
</evidence>
<keyword evidence="7 15" id="KW-0548">Nucleotidyltransferase</keyword>
<evidence type="ECO:0000313" key="18">
    <source>
        <dbReference type="Proteomes" id="UP000060345"/>
    </source>
</evidence>